<feature type="binding site" evidence="19">
    <location>
        <position position="112"/>
    </location>
    <ligand>
        <name>Ca(2+)</name>
        <dbReference type="ChEBI" id="CHEBI:29108"/>
        <label>1</label>
    </ligand>
</feature>
<keyword evidence="6 22" id="KW-0964">Secreted</keyword>
<dbReference type="EMBL" id="JARAOO010000005">
    <property type="protein sequence ID" value="KAJ7969386.1"/>
    <property type="molecule type" value="Genomic_DNA"/>
</dbReference>
<dbReference type="GO" id="GO:0140825">
    <property type="term" value="F:lactoperoxidase activity"/>
    <property type="evidence" value="ECO:0007669"/>
    <property type="project" value="UniProtKB-EC"/>
</dbReference>
<comment type="cofactor">
    <cofactor evidence="19 22">
        <name>heme b</name>
        <dbReference type="ChEBI" id="CHEBI:60344"/>
    </cofactor>
    <text evidence="19 22">Binds 1 heme b (iron(II)-protoporphyrin IX) group per subunit.</text>
</comment>
<evidence type="ECO:0000256" key="1">
    <source>
        <dbReference type="ARBA" id="ARBA00000189"/>
    </source>
</evidence>
<feature type="site" description="Transition state stabilizer" evidence="20">
    <location>
        <position position="107"/>
    </location>
</feature>
<dbReference type="InterPro" id="IPR002016">
    <property type="entry name" value="Haem_peroxidase"/>
</dbReference>
<feature type="disulfide bond" evidence="21">
    <location>
        <begin position="80"/>
        <end position="156"/>
    </location>
</feature>
<feature type="signal peptide" evidence="22">
    <location>
        <begin position="1"/>
        <end position="24"/>
    </location>
</feature>
<feature type="domain" description="Plant heme peroxidase family profile" evidence="23">
    <location>
        <begin position="70"/>
        <end position="364"/>
    </location>
</feature>
<dbReference type="PRINTS" id="PR00458">
    <property type="entry name" value="PEROXIDASE"/>
</dbReference>
<dbReference type="Gene3D" id="1.10.520.10">
    <property type="match status" value="1"/>
</dbReference>
<dbReference type="CDD" id="cd00693">
    <property type="entry name" value="secretory_peroxidase"/>
    <property type="match status" value="1"/>
</dbReference>
<feature type="binding site" description="axial binding residue" evidence="19">
    <location>
        <position position="234"/>
    </location>
    <ligand>
        <name>heme b</name>
        <dbReference type="ChEBI" id="CHEBI:60344"/>
    </ligand>
    <ligandPart>
        <name>Fe</name>
        <dbReference type="ChEBI" id="CHEBI:18248"/>
    </ligandPart>
</feature>
<evidence type="ECO:0000256" key="16">
    <source>
        <dbReference type="ARBA" id="ARBA00023324"/>
    </source>
</evidence>
<evidence type="ECO:0000313" key="25">
    <source>
        <dbReference type="Proteomes" id="UP001163823"/>
    </source>
</evidence>
<dbReference type="AlphaFoldDB" id="A0AAD7PV58"/>
<feature type="binding site" evidence="19">
    <location>
        <position position="119"/>
    </location>
    <ligand>
        <name>Ca(2+)</name>
        <dbReference type="ChEBI" id="CHEBI:29108"/>
        <label>1</label>
    </ligand>
</feature>
<evidence type="ECO:0000256" key="7">
    <source>
        <dbReference type="ARBA" id="ARBA00022559"/>
    </source>
</evidence>
<evidence type="ECO:0000256" key="13">
    <source>
        <dbReference type="ARBA" id="ARBA00023004"/>
    </source>
</evidence>
<keyword evidence="14 21" id="KW-1015">Disulfide bond</keyword>
<dbReference type="PROSITE" id="PS50873">
    <property type="entry name" value="PEROXIDASE_4"/>
    <property type="match status" value="1"/>
</dbReference>
<evidence type="ECO:0000256" key="10">
    <source>
        <dbReference type="ARBA" id="ARBA00022729"/>
    </source>
</evidence>
<dbReference type="PANTHER" id="PTHR31517:SF17">
    <property type="entry name" value="PEROXIDASE 6"/>
    <property type="match status" value="1"/>
</dbReference>
<feature type="binding site" evidence="18">
    <location>
        <position position="204"/>
    </location>
    <ligand>
        <name>substrate</name>
    </ligand>
</feature>
<dbReference type="GO" id="GO:0020037">
    <property type="term" value="F:heme binding"/>
    <property type="evidence" value="ECO:0007669"/>
    <property type="project" value="UniProtKB-UniRule"/>
</dbReference>
<feature type="binding site" evidence="19">
    <location>
        <position position="286"/>
    </location>
    <ligand>
        <name>Ca(2+)</name>
        <dbReference type="ChEBI" id="CHEBI:29108"/>
        <label>2</label>
    </ligand>
</feature>
<feature type="binding site" evidence="19">
    <location>
        <position position="130"/>
    </location>
    <ligand>
        <name>Ca(2+)</name>
        <dbReference type="ChEBI" id="CHEBI:29108"/>
        <label>1</label>
    </ligand>
</feature>
<reference evidence="24" key="1">
    <citation type="journal article" date="2023" name="Science">
        <title>Elucidation of the pathway for biosynthesis of saponin adjuvants from the soapbark tree.</title>
        <authorList>
            <person name="Reed J."/>
            <person name="Orme A."/>
            <person name="El-Demerdash A."/>
            <person name="Owen C."/>
            <person name="Martin L.B.B."/>
            <person name="Misra R.C."/>
            <person name="Kikuchi S."/>
            <person name="Rejzek M."/>
            <person name="Martin A.C."/>
            <person name="Harkess A."/>
            <person name="Leebens-Mack J."/>
            <person name="Louveau T."/>
            <person name="Stephenson M.J."/>
            <person name="Osbourn A."/>
        </authorList>
    </citation>
    <scope>NUCLEOTIDE SEQUENCE</scope>
    <source>
        <strain evidence="24">S10</strain>
    </source>
</reference>
<comment type="similarity">
    <text evidence="4">Belongs to the peroxidase family. Ascorbate peroxidase subfamily.</text>
</comment>
<feature type="disulfide bond" evidence="21">
    <location>
        <begin position="241"/>
        <end position="273"/>
    </location>
</feature>
<feature type="disulfide bond" evidence="21">
    <location>
        <begin position="113"/>
        <end position="118"/>
    </location>
</feature>
<evidence type="ECO:0000256" key="4">
    <source>
        <dbReference type="ARBA" id="ARBA00006873"/>
    </source>
</evidence>
<evidence type="ECO:0000256" key="21">
    <source>
        <dbReference type="PIRSR" id="PIRSR600823-5"/>
    </source>
</evidence>
<feature type="binding site" evidence="19">
    <location>
        <position position="121"/>
    </location>
    <ligand>
        <name>Ca(2+)</name>
        <dbReference type="ChEBI" id="CHEBI:29108"/>
        <label>1</label>
    </ligand>
</feature>
<feature type="binding site" evidence="19">
    <location>
        <position position="235"/>
    </location>
    <ligand>
        <name>Ca(2+)</name>
        <dbReference type="ChEBI" id="CHEBI:29108"/>
        <label>2</label>
    </ligand>
</feature>
<dbReference type="PROSITE" id="PS00436">
    <property type="entry name" value="PEROXIDASE_2"/>
    <property type="match status" value="1"/>
</dbReference>
<keyword evidence="25" id="KW-1185">Reference proteome</keyword>
<comment type="similarity">
    <text evidence="22">Belongs to the peroxidase family. Classical plant (class III) peroxidase subfamily.</text>
</comment>
<dbReference type="InterPro" id="IPR019794">
    <property type="entry name" value="Peroxidases_AS"/>
</dbReference>
<accession>A0AAD7PV58</accession>
<dbReference type="PROSITE" id="PS00435">
    <property type="entry name" value="PEROXIDASE_1"/>
    <property type="match status" value="1"/>
</dbReference>
<gene>
    <name evidence="24" type="ORF">O6P43_013360</name>
</gene>
<dbReference type="KEGG" id="qsa:O6P43_013360"/>
<comment type="catalytic activity">
    <reaction evidence="1 22">
        <text>2 a phenolic donor + H2O2 = 2 a phenolic radical donor + 2 H2O</text>
        <dbReference type="Rhea" id="RHEA:56136"/>
        <dbReference type="ChEBI" id="CHEBI:15377"/>
        <dbReference type="ChEBI" id="CHEBI:16240"/>
        <dbReference type="ChEBI" id="CHEBI:139520"/>
        <dbReference type="ChEBI" id="CHEBI:139521"/>
        <dbReference type="EC" id="1.11.1.7"/>
    </reaction>
</comment>
<dbReference type="FunFam" id="1.10.420.10:FF:000001">
    <property type="entry name" value="Peroxidase"/>
    <property type="match status" value="1"/>
</dbReference>
<evidence type="ECO:0000256" key="18">
    <source>
        <dbReference type="PIRSR" id="PIRSR600823-2"/>
    </source>
</evidence>
<dbReference type="FunFam" id="1.10.520.10:FF:000006">
    <property type="entry name" value="Peroxidase"/>
    <property type="match status" value="1"/>
</dbReference>
<keyword evidence="12 22" id="KW-0560">Oxidoreductase</keyword>
<evidence type="ECO:0000256" key="15">
    <source>
        <dbReference type="ARBA" id="ARBA00023180"/>
    </source>
</evidence>
<name>A0AAD7PV58_QUISA</name>
<feature type="active site" description="Proton acceptor" evidence="17">
    <location>
        <position position="111"/>
    </location>
</feature>
<dbReference type="InterPro" id="IPR000823">
    <property type="entry name" value="Peroxidase_pln"/>
</dbReference>
<evidence type="ECO:0000256" key="6">
    <source>
        <dbReference type="ARBA" id="ARBA00022525"/>
    </source>
</evidence>
<comment type="caution">
    <text evidence="24">The sequence shown here is derived from an EMBL/GenBank/DDBJ whole genome shotgun (WGS) entry which is preliminary data.</text>
</comment>
<keyword evidence="15" id="KW-0325">Glycoprotein</keyword>
<keyword evidence="11 19" id="KW-0106">Calcium</keyword>
<evidence type="ECO:0000256" key="11">
    <source>
        <dbReference type="ARBA" id="ARBA00022837"/>
    </source>
</evidence>
<proteinExistence type="inferred from homology"/>
<dbReference type="SUPFAM" id="SSF48113">
    <property type="entry name" value="Heme-dependent peroxidases"/>
    <property type="match status" value="1"/>
</dbReference>
<keyword evidence="7 22" id="KW-0575">Peroxidase</keyword>
<dbReference type="Proteomes" id="UP001163823">
    <property type="component" value="Chromosome 5"/>
</dbReference>
<dbReference type="GO" id="GO:0005576">
    <property type="term" value="C:extracellular region"/>
    <property type="evidence" value="ECO:0007669"/>
    <property type="project" value="UniProtKB-SubCell"/>
</dbReference>
<protein>
    <recommendedName>
        <fullName evidence="5 22">Peroxidase</fullName>
        <ecNumber evidence="5 22">1.11.1.7</ecNumber>
    </recommendedName>
</protein>
<feature type="binding site" evidence="19">
    <location>
        <position position="283"/>
    </location>
    <ligand>
        <name>Ca(2+)</name>
        <dbReference type="ChEBI" id="CHEBI:29108"/>
        <label>2</label>
    </ligand>
</feature>
<dbReference type="InterPro" id="IPR010255">
    <property type="entry name" value="Haem_peroxidase_sf"/>
</dbReference>
<dbReference type="EC" id="1.11.1.7" evidence="5 22"/>
<keyword evidence="13 19" id="KW-0408">Iron</keyword>
<feature type="binding site" evidence="19">
    <location>
        <position position="291"/>
    </location>
    <ligand>
        <name>Ca(2+)</name>
        <dbReference type="ChEBI" id="CHEBI:29108"/>
        <label>2</label>
    </ligand>
</feature>
<dbReference type="Gene3D" id="1.10.420.10">
    <property type="entry name" value="Peroxidase, domain 2"/>
    <property type="match status" value="1"/>
</dbReference>
<evidence type="ECO:0000256" key="22">
    <source>
        <dbReference type="RuleBase" id="RU362060"/>
    </source>
</evidence>
<sequence length="366" mass="40885">MNPSSSSFLFLLVIFLVYSISASAIPVIGDNDVDEGFDPSKKLEGDKDNNNEFTLKVPTLELDDLPLDDLLSFNYYHKRCPDFEAIINRKVHEWINKDYTLAPSLLRLHFHDCFGRGCDASILLNHEGSERTAAASKTLRGFEVIDDIKAELENKCPKTVSCTDILSATTRDATVALGGPYWSLPYGRKDSRISIAKDADELVPMGHENVTSLLEFFQSKGLNVLDLVVLSGAHTIGRTSCESIQYRLYNYKGTGKPDSSIDAKYLNFLQRKCRWGSDYVDLDATTPRKFDNMYYKNLEKKMGLLSTDQLLYSDPRTSPIVGALADTPSVFKSQFGVSMARLADVQILSGKGEGEIRTNCNYVNSY</sequence>
<feature type="chain" id="PRO_5041776875" description="Peroxidase" evidence="22">
    <location>
        <begin position="25"/>
        <end position="366"/>
    </location>
</feature>
<keyword evidence="8 22" id="KW-0349">Heme</keyword>
<keyword evidence="16 22" id="KW-0376">Hydrogen peroxide</keyword>
<evidence type="ECO:0000313" key="24">
    <source>
        <dbReference type="EMBL" id="KAJ7969386.1"/>
    </source>
</evidence>
<evidence type="ECO:0000256" key="19">
    <source>
        <dbReference type="PIRSR" id="PIRSR600823-3"/>
    </source>
</evidence>
<dbReference type="Pfam" id="PF00141">
    <property type="entry name" value="peroxidase"/>
    <property type="match status" value="1"/>
</dbReference>
<evidence type="ECO:0000256" key="5">
    <source>
        <dbReference type="ARBA" id="ARBA00012313"/>
    </source>
</evidence>
<evidence type="ECO:0000256" key="3">
    <source>
        <dbReference type="ARBA" id="ARBA00004613"/>
    </source>
</evidence>
<dbReference type="GO" id="GO:0042744">
    <property type="term" value="P:hydrogen peroxide catabolic process"/>
    <property type="evidence" value="ECO:0007669"/>
    <property type="project" value="UniProtKB-KW"/>
</dbReference>
<keyword evidence="9 19" id="KW-0479">Metal-binding</keyword>
<evidence type="ECO:0000256" key="2">
    <source>
        <dbReference type="ARBA" id="ARBA00002322"/>
    </source>
</evidence>
<evidence type="ECO:0000256" key="17">
    <source>
        <dbReference type="PIRSR" id="PIRSR600823-1"/>
    </source>
</evidence>
<comment type="cofactor">
    <cofactor evidence="19 22">
        <name>Ca(2+)</name>
        <dbReference type="ChEBI" id="CHEBI:29108"/>
    </cofactor>
    <text evidence="19 22">Binds 2 calcium ions per subunit.</text>
</comment>
<keyword evidence="10 22" id="KW-0732">Signal</keyword>
<dbReference type="PANTHER" id="PTHR31517">
    <property type="match status" value="1"/>
</dbReference>
<organism evidence="24 25">
    <name type="scientific">Quillaja saponaria</name>
    <name type="common">Soap bark tree</name>
    <dbReference type="NCBI Taxonomy" id="32244"/>
    <lineage>
        <taxon>Eukaryota</taxon>
        <taxon>Viridiplantae</taxon>
        <taxon>Streptophyta</taxon>
        <taxon>Embryophyta</taxon>
        <taxon>Tracheophyta</taxon>
        <taxon>Spermatophyta</taxon>
        <taxon>Magnoliopsida</taxon>
        <taxon>eudicotyledons</taxon>
        <taxon>Gunneridae</taxon>
        <taxon>Pentapetalae</taxon>
        <taxon>rosids</taxon>
        <taxon>fabids</taxon>
        <taxon>Fabales</taxon>
        <taxon>Quillajaceae</taxon>
        <taxon>Quillaja</taxon>
    </lineage>
</organism>
<feature type="binding site" evidence="19">
    <location>
        <position position="117"/>
    </location>
    <ligand>
        <name>Ca(2+)</name>
        <dbReference type="ChEBI" id="CHEBI:29108"/>
        <label>1</label>
    </ligand>
</feature>
<evidence type="ECO:0000256" key="14">
    <source>
        <dbReference type="ARBA" id="ARBA00023157"/>
    </source>
</evidence>
<feature type="disulfide bond" evidence="21">
    <location>
        <begin position="162"/>
        <end position="360"/>
    </location>
</feature>
<comment type="subcellular location">
    <subcellularLocation>
        <location evidence="3 22">Secreted</location>
    </subcellularLocation>
</comment>
<evidence type="ECO:0000259" key="23">
    <source>
        <dbReference type="PROSITE" id="PS50873"/>
    </source>
</evidence>
<dbReference type="PRINTS" id="PR00461">
    <property type="entry name" value="PLPEROXIDASE"/>
</dbReference>
<dbReference type="GO" id="GO:0006979">
    <property type="term" value="P:response to oxidative stress"/>
    <property type="evidence" value="ECO:0007669"/>
    <property type="project" value="UniProtKB-UniRule"/>
</dbReference>
<dbReference type="GO" id="GO:0046872">
    <property type="term" value="F:metal ion binding"/>
    <property type="evidence" value="ECO:0007669"/>
    <property type="project" value="UniProtKB-UniRule"/>
</dbReference>
<dbReference type="InterPro" id="IPR033905">
    <property type="entry name" value="Secretory_peroxidase"/>
</dbReference>
<evidence type="ECO:0000256" key="9">
    <source>
        <dbReference type="ARBA" id="ARBA00022723"/>
    </source>
</evidence>
<evidence type="ECO:0000256" key="20">
    <source>
        <dbReference type="PIRSR" id="PIRSR600823-4"/>
    </source>
</evidence>
<evidence type="ECO:0000256" key="12">
    <source>
        <dbReference type="ARBA" id="ARBA00023002"/>
    </source>
</evidence>
<evidence type="ECO:0000256" key="8">
    <source>
        <dbReference type="ARBA" id="ARBA00022617"/>
    </source>
</evidence>
<dbReference type="InterPro" id="IPR019793">
    <property type="entry name" value="Peroxidases_heam-ligand_BS"/>
</dbReference>
<comment type="function">
    <text evidence="2">Removal of H(2)O(2), oxidation of toxic reductants, biosynthesis and degradation of lignin, suberization, auxin catabolism, response to environmental stresses such as wounding, pathogen attack and oxidative stress. These functions might be dependent on each isozyme/isoform in each plant tissue.</text>
</comment>